<evidence type="ECO:0000313" key="3">
    <source>
        <dbReference type="Proteomes" id="UP001153678"/>
    </source>
</evidence>
<evidence type="ECO:0000313" key="2">
    <source>
        <dbReference type="EMBL" id="CAI2178210.1"/>
    </source>
</evidence>
<protein>
    <submittedName>
        <fullName evidence="2">12565_t:CDS:1</fullName>
    </submittedName>
</protein>
<sequence>MFAYSPVETENIFYNPKYSFNNKGVPSLNTNQPSSSSSCSANHHMLSLIPDLQEREQQRKSLEKFHEASIRRIQLKQELQRRHQLCAETERLRREQTEKQNALKKLRSVQNRLSVLKSINLKLGTLTFDLINKNKVLPTSANNKAFLIYKESILKVLDQLDNEFTDEFYLIRERKQFINNVAKNMLQELDRERDSQYETFVGKKEIFIS</sequence>
<evidence type="ECO:0000256" key="1">
    <source>
        <dbReference type="SAM" id="Coils"/>
    </source>
</evidence>
<organism evidence="2 3">
    <name type="scientific">Funneliformis geosporum</name>
    <dbReference type="NCBI Taxonomy" id="1117311"/>
    <lineage>
        <taxon>Eukaryota</taxon>
        <taxon>Fungi</taxon>
        <taxon>Fungi incertae sedis</taxon>
        <taxon>Mucoromycota</taxon>
        <taxon>Glomeromycotina</taxon>
        <taxon>Glomeromycetes</taxon>
        <taxon>Glomerales</taxon>
        <taxon>Glomeraceae</taxon>
        <taxon>Funneliformis</taxon>
    </lineage>
</organism>
<dbReference type="EMBL" id="CAMKVN010001814">
    <property type="protein sequence ID" value="CAI2178210.1"/>
    <property type="molecule type" value="Genomic_DNA"/>
</dbReference>
<name>A0A9W4SRS3_9GLOM</name>
<comment type="caution">
    <text evidence="2">The sequence shown here is derived from an EMBL/GenBank/DDBJ whole genome shotgun (WGS) entry which is preliminary data.</text>
</comment>
<dbReference type="Proteomes" id="UP001153678">
    <property type="component" value="Unassembled WGS sequence"/>
</dbReference>
<keyword evidence="1" id="KW-0175">Coiled coil</keyword>
<reference evidence="2" key="1">
    <citation type="submission" date="2022-08" db="EMBL/GenBank/DDBJ databases">
        <authorList>
            <person name="Kallberg Y."/>
            <person name="Tangrot J."/>
            <person name="Rosling A."/>
        </authorList>
    </citation>
    <scope>NUCLEOTIDE SEQUENCE</scope>
    <source>
        <strain evidence="2">Wild A</strain>
    </source>
</reference>
<accession>A0A9W4SRS3</accession>
<feature type="coiled-coil region" evidence="1">
    <location>
        <begin position="75"/>
        <end position="112"/>
    </location>
</feature>
<keyword evidence="3" id="KW-1185">Reference proteome</keyword>
<dbReference type="OrthoDB" id="333905at2759"/>
<dbReference type="AlphaFoldDB" id="A0A9W4SRS3"/>
<gene>
    <name evidence="2" type="ORF">FWILDA_LOCUS8471</name>
</gene>
<proteinExistence type="predicted"/>